<dbReference type="Pfam" id="PF00001">
    <property type="entry name" value="7tm_1"/>
    <property type="match status" value="1"/>
</dbReference>
<feature type="transmembrane region" description="Helical" evidence="14">
    <location>
        <begin position="310"/>
        <end position="330"/>
    </location>
</feature>
<dbReference type="PANTHER" id="PTHR24243">
    <property type="entry name" value="G-PROTEIN COUPLED RECEPTOR"/>
    <property type="match status" value="1"/>
</dbReference>
<dbReference type="GeneID" id="113410359"/>
<evidence type="ECO:0000256" key="5">
    <source>
        <dbReference type="ARBA" id="ARBA00023040"/>
    </source>
</evidence>
<evidence type="ECO:0000256" key="6">
    <source>
        <dbReference type="ARBA" id="ARBA00023136"/>
    </source>
</evidence>
<dbReference type="InterPro" id="IPR003984">
    <property type="entry name" value="NT_rcpt"/>
</dbReference>
<dbReference type="InterPro" id="IPR003985">
    <property type="entry name" value="NT1_rcpt"/>
</dbReference>
<dbReference type="KEGG" id="nss:113410359"/>
<keyword evidence="6 14" id="KW-0472">Membrane</keyword>
<keyword evidence="10 12" id="KW-0807">Transducer</keyword>
<feature type="compositionally biased region" description="Low complexity" evidence="13">
    <location>
        <begin position="364"/>
        <end position="376"/>
    </location>
</feature>
<dbReference type="Proteomes" id="UP000504612">
    <property type="component" value="Unplaced"/>
</dbReference>
<comment type="subcellular location">
    <subcellularLocation>
        <location evidence="1">Cell membrane</location>
        <topology evidence="1">Multi-pass membrane protein</topology>
    </subcellularLocation>
</comment>
<evidence type="ECO:0000256" key="7">
    <source>
        <dbReference type="ARBA" id="ARBA00023139"/>
    </source>
</evidence>
<keyword evidence="7" id="KW-0564">Palmitate</keyword>
<sequence length="384" mass="43780">MHLNATSSLYQLGYPMSEFHLPSSNSVLPATAENLSNSSGLTSIPPNEEDLDVNTDIYSKVMVTIVYLVLFLLGTVGNSITAYTLVRKKSLQNLQSTVHYHLASLAFSDLLIFLLCMPIELYNFIWVHHPWAFGNDVCKCYYFLRDACTYATSLNIASLSVERYMAICHPFKAKSIMSRSRTKKFISCIWVASFLLAIPMILIMGEIYRIPQDPDSLLCTQIVDDSTLKVAIQVNVFISFVFPMAVISILNTIIANQLIIMFKQAAQEHQVCTIGGQQTMLSMSMEPGRVQTLKHGVRVLRTFLYDFYHYFYMLTNILFYVSSAINPVLYNLVSTNFRQIFFSTFVSICLPWKKKKKRTKFNRKSNSISSNHTFSSQVTRETTY</sequence>
<evidence type="ECO:0000256" key="10">
    <source>
        <dbReference type="ARBA" id="ARBA00023224"/>
    </source>
</evidence>
<feature type="transmembrane region" description="Helical" evidence="14">
    <location>
        <begin position="185"/>
        <end position="210"/>
    </location>
</feature>
<keyword evidence="11" id="KW-0449">Lipoprotein</keyword>
<keyword evidence="5 12" id="KW-0297">G-protein coupled receptor</keyword>
<evidence type="ECO:0000256" key="14">
    <source>
        <dbReference type="SAM" id="Phobius"/>
    </source>
</evidence>
<keyword evidence="3 12" id="KW-0812">Transmembrane</keyword>
<dbReference type="GO" id="GO:0005886">
    <property type="term" value="C:plasma membrane"/>
    <property type="evidence" value="ECO:0007669"/>
    <property type="project" value="UniProtKB-SubCell"/>
</dbReference>
<accession>A0A6J1TYK7</accession>
<keyword evidence="2" id="KW-1003">Cell membrane</keyword>
<evidence type="ECO:0000256" key="12">
    <source>
        <dbReference type="RuleBase" id="RU000688"/>
    </source>
</evidence>
<keyword evidence="16" id="KW-1185">Reference proteome</keyword>
<dbReference type="CTD" id="4923"/>
<protein>
    <submittedName>
        <fullName evidence="17">Neurotensin receptor type 1</fullName>
    </submittedName>
</protein>
<evidence type="ECO:0000256" key="3">
    <source>
        <dbReference type="ARBA" id="ARBA00022692"/>
    </source>
</evidence>
<keyword evidence="4 14" id="KW-1133">Transmembrane helix</keyword>
<dbReference type="SUPFAM" id="SSF81321">
    <property type="entry name" value="Family A G protein-coupled receptor-like"/>
    <property type="match status" value="1"/>
</dbReference>
<evidence type="ECO:0000256" key="11">
    <source>
        <dbReference type="ARBA" id="ARBA00023288"/>
    </source>
</evidence>
<dbReference type="PRINTS" id="PR01480">
    <property type="entry name" value="NEUROTENSN1R"/>
</dbReference>
<name>A0A6J1TYK7_9SAUR</name>
<dbReference type="CDD" id="cd15355">
    <property type="entry name" value="7tmA_NTSR1"/>
    <property type="match status" value="1"/>
</dbReference>
<evidence type="ECO:0000256" key="8">
    <source>
        <dbReference type="ARBA" id="ARBA00023157"/>
    </source>
</evidence>
<comment type="similarity">
    <text evidence="12">Belongs to the G-protein coupled receptor 1 family.</text>
</comment>
<evidence type="ECO:0000256" key="13">
    <source>
        <dbReference type="SAM" id="MobiDB-lite"/>
    </source>
</evidence>
<dbReference type="InterPro" id="IPR000276">
    <property type="entry name" value="GPCR_Rhodpsn"/>
</dbReference>
<dbReference type="Gene3D" id="1.20.1070.10">
    <property type="entry name" value="Rhodopsin 7-helix transmembrane proteins"/>
    <property type="match status" value="1"/>
</dbReference>
<dbReference type="PRINTS" id="PR01479">
    <property type="entry name" value="NEUROTENSINR"/>
</dbReference>
<feature type="region of interest" description="Disordered" evidence="13">
    <location>
        <begin position="363"/>
        <end position="384"/>
    </location>
</feature>
<evidence type="ECO:0000259" key="15">
    <source>
        <dbReference type="PROSITE" id="PS50262"/>
    </source>
</evidence>
<dbReference type="PROSITE" id="PS00237">
    <property type="entry name" value="G_PROTEIN_RECEP_F1_1"/>
    <property type="match status" value="1"/>
</dbReference>
<evidence type="ECO:0000256" key="1">
    <source>
        <dbReference type="ARBA" id="ARBA00004651"/>
    </source>
</evidence>
<proteinExistence type="inferred from homology"/>
<gene>
    <name evidence="17" type="primary">NTSR1</name>
</gene>
<evidence type="ECO:0000256" key="2">
    <source>
        <dbReference type="ARBA" id="ARBA00022475"/>
    </source>
</evidence>
<keyword evidence="9 12" id="KW-0675">Receptor</keyword>
<reference evidence="17" key="1">
    <citation type="submission" date="2025-08" db="UniProtKB">
        <authorList>
            <consortium name="RefSeq"/>
        </authorList>
    </citation>
    <scope>IDENTIFICATION</scope>
</reference>
<dbReference type="AlphaFoldDB" id="A0A6J1TYK7"/>
<dbReference type="RefSeq" id="XP_026520669.1">
    <property type="nucleotide sequence ID" value="XM_026664884.1"/>
</dbReference>
<organism evidence="16 17">
    <name type="scientific">Notechis scutatus</name>
    <name type="common">mainland tiger snake</name>
    <dbReference type="NCBI Taxonomy" id="8663"/>
    <lineage>
        <taxon>Eukaryota</taxon>
        <taxon>Metazoa</taxon>
        <taxon>Chordata</taxon>
        <taxon>Craniata</taxon>
        <taxon>Vertebrata</taxon>
        <taxon>Euteleostomi</taxon>
        <taxon>Lepidosauria</taxon>
        <taxon>Squamata</taxon>
        <taxon>Bifurcata</taxon>
        <taxon>Unidentata</taxon>
        <taxon>Episquamata</taxon>
        <taxon>Toxicofera</taxon>
        <taxon>Serpentes</taxon>
        <taxon>Colubroidea</taxon>
        <taxon>Elapidae</taxon>
        <taxon>Hydrophiinae</taxon>
        <taxon>Notechis</taxon>
    </lineage>
</organism>
<dbReference type="PRINTS" id="PR00237">
    <property type="entry name" value="GPCRRHODOPSN"/>
</dbReference>
<feature type="transmembrane region" description="Helical" evidence="14">
    <location>
        <begin position="98"/>
        <end position="122"/>
    </location>
</feature>
<dbReference type="GO" id="GO:0016492">
    <property type="term" value="F:G protein-coupled neurotensin receptor activity"/>
    <property type="evidence" value="ECO:0007669"/>
    <property type="project" value="InterPro"/>
</dbReference>
<evidence type="ECO:0000313" key="16">
    <source>
        <dbReference type="Proteomes" id="UP000504612"/>
    </source>
</evidence>
<feature type="domain" description="G-protein coupled receptors family 1 profile" evidence="15">
    <location>
        <begin position="77"/>
        <end position="330"/>
    </location>
</feature>
<evidence type="ECO:0000313" key="17">
    <source>
        <dbReference type="RefSeq" id="XP_026520669.1"/>
    </source>
</evidence>
<dbReference type="PANTHER" id="PTHR24243:SF9">
    <property type="entry name" value="NEUROTENSIN RECEPTOR TYPE 1"/>
    <property type="match status" value="1"/>
</dbReference>
<evidence type="ECO:0000256" key="4">
    <source>
        <dbReference type="ARBA" id="ARBA00022989"/>
    </source>
</evidence>
<evidence type="ECO:0000256" key="9">
    <source>
        <dbReference type="ARBA" id="ARBA00023170"/>
    </source>
</evidence>
<feature type="transmembrane region" description="Helical" evidence="14">
    <location>
        <begin position="65"/>
        <end position="86"/>
    </location>
</feature>
<feature type="transmembrane region" description="Helical" evidence="14">
    <location>
        <begin position="230"/>
        <end position="254"/>
    </location>
</feature>
<keyword evidence="8" id="KW-1015">Disulfide bond</keyword>
<feature type="transmembrane region" description="Helical" evidence="14">
    <location>
        <begin position="336"/>
        <end position="353"/>
    </location>
</feature>
<dbReference type="PROSITE" id="PS50262">
    <property type="entry name" value="G_PROTEIN_RECEP_F1_2"/>
    <property type="match status" value="1"/>
</dbReference>
<dbReference type="InterPro" id="IPR017452">
    <property type="entry name" value="GPCR_Rhodpsn_7TM"/>
</dbReference>